<organism evidence="2 3">
    <name type="scientific">Silurus meridionalis</name>
    <name type="common">Southern catfish</name>
    <name type="synonym">Silurus soldatovi meridionalis</name>
    <dbReference type="NCBI Taxonomy" id="175797"/>
    <lineage>
        <taxon>Eukaryota</taxon>
        <taxon>Metazoa</taxon>
        <taxon>Chordata</taxon>
        <taxon>Craniata</taxon>
        <taxon>Vertebrata</taxon>
        <taxon>Euteleostomi</taxon>
        <taxon>Actinopterygii</taxon>
        <taxon>Neopterygii</taxon>
        <taxon>Teleostei</taxon>
        <taxon>Ostariophysi</taxon>
        <taxon>Siluriformes</taxon>
        <taxon>Siluridae</taxon>
        <taxon>Silurus</taxon>
    </lineage>
</organism>
<proteinExistence type="predicted"/>
<evidence type="ECO:0000256" key="1">
    <source>
        <dbReference type="SAM" id="SignalP"/>
    </source>
</evidence>
<protein>
    <recommendedName>
        <fullName evidence="4">Interleukin-4</fullName>
    </recommendedName>
</protein>
<dbReference type="SUPFAM" id="SSF47266">
    <property type="entry name" value="4-helical cytokines"/>
    <property type="match status" value="1"/>
</dbReference>
<dbReference type="Proteomes" id="UP000606274">
    <property type="component" value="Unassembled WGS sequence"/>
</dbReference>
<sequence length="128" mass="14387">MKAVILLLVTAAAFNHQLHHNNLRSAIPGVDCLHKKTLNSVEFDSVFVKDLKQNRTDSCETKFFCQAEKVLSAVQKLPEGCNIDNLLRNLKQIGKEKNCTVPKKGDEILLRSFLDDILKCSKKVFSTS</sequence>
<evidence type="ECO:0008006" key="4">
    <source>
        <dbReference type="Google" id="ProtNLM"/>
    </source>
</evidence>
<keyword evidence="1" id="KW-0732">Signal</keyword>
<feature type="signal peptide" evidence="1">
    <location>
        <begin position="1"/>
        <end position="20"/>
    </location>
</feature>
<accession>A0A8T0B047</accession>
<evidence type="ECO:0000313" key="3">
    <source>
        <dbReference type="Proteomes" id="UP000606274"/>
    </source>
</evidence>
<keyword evidence="3" id="KW-1185">Reference proteome</keyword>
<dbReference type="InterPro" id="IPR009079">
    <property type="entry name" value="4_helix_cytokine-like_core"/>
</dbReference>
<gene>
    <name evidence="2" type="ORF">HF521_005860</name>
</gene>
<evidence type="ECO:0000313" key="2">
    <source>
        <dbReference type="EMBL" id="KAF7697442.1"/>
    </source>
</evidence>
<feature type="chain" id="PRO_5035821520" description="Interleukin-4" evidence="1">
    <location>
        <begin position="21"/>
        <end position="128"/>
    </location>
</feature>
<reference evidence="2" key="1">
    <citation type="submission" date="2020-08" db="EMBL/GenBank/DDBJ databases">
        <title>Chromosome-level assembly of Southern catfish (Silurus meridionalis) provides insights into visual adaptation to the nocturnal and benthic lifestyles.</title>
        <authorList>
            <person name="Zhang Y."/>
            <person name="Wang D."/>
            <person name="Peng Z."/>
        </authorList>
    </citation>
    <scope>NUCLEOTIDE SEQUENCE</scope>
    <source>
        <strain evidence="2">SWU-2019-XX</strain>
        <tissue evidence="2">Muscle</tissue>
    </source>
</reference>
<dbReference type="Gene3D" id="1.20.1250.10">
    <property type="match status" value="1"/>
</dbReference>
<dbReference type="EMBL" id="JABFDY010000015">
    <property type="protein sequence ID" value="KAF7697442.1"/>
    <property type="molecule type" value="Genomic_DNA"/>
</dbReference>
<name>A0A8T0B047_SILME</name>
<dbReference type="AlphaFoldDB" id="A0A8T0B047"/>
<comment type="caution">
    <text evidence="2">The sequence shown here is derived from an EMBL/GenBank/DDBJ whole genome shotgun (WGS) entry which is preliminary data.</text>
</comment>